<evidence type="ECO:0000256" key="7">
    <source>
        <dbReference type="SAM" id="Phobius"/>
    </source>
</evidence>
<dbReference type="InterPro" id="IPR049326">
    <property type="entry name" value="Rhodopsin_dom_fungi"/>
</dbReference>
<dbReference type="Proteomes" id="UP000800200">
    <property type="component" value="Unassembled WGS sequence"/>
</dbReference>
<keyword evidence="2 7" id="KW-0812">Transmembrane</keyword>
<sequence>MAKKIGVAAMFSTGFICCVASSLSVYFQHRIYENQTDFTYYVVFVYLTYTLEMCAGISTSCMQSLARLHRDKTGAKFNSIVSSLWFPFRSLCKSTNASSHTGSKASTLEGYPKGSPYAFMGDDSILGSQSHEMSHVESEPTPAANQHLGRPLPHDRIHFSVDISQHHQGGQSVVSPQ</sequence>
<feature type="transmembrane region" description="Helical" evidence="7">
    <location>
        <begin position="7"/>
        <end position="27"/>
    </location>
</feature>
<comment type="subcellular location">
    <subcellularLocation>
        <location evidence="1">Membrane</location>
        <topology evidence="1">Multi-pass membrane protein</topology>
    </subcellularLocation>
</comment>
<evidence type="ECO:0000256" key="6">
    <source>
        <dbReference type="SAM" id="MobiDB-lite"/>
    </source>
</evidence>
<dbReference type="EMBL" id="ML994716">
    <property type="protein sequence ID" value="KAF2176055.1"/>
    <property type="molecule type" value="Genomic_DNA"/>
</dbReference>
<name>A0A6A6DAD8_9PEZI</name>
<dbReference type="AlphaFoldDB" id="A0A6A6DAD8"/>
<keyword evidence="10" id="KW-1185">Reference proteome</keyword>
<feature type="domain" description="Rhodopsin" evidence="8">
    <location>
        <begin position="2"/>
        <end position="68"/>
    </location>
</feature>
<dbReference type="PANTHER" id="PTHR33048:SF158">
    <property type="entry name" value="MEMBRANE PROTEIN PTH11-LIKE, PUTATIVE-RELATED"/>
    <property type="match status" value="1"/>
</dbReference>
<evidence type="ECO:0000313" key="10">
    <source>
        <dbReference type="Proteomes" id="UP000800200"/>
    </source>
</evidence>
<evidence type="ECO:0000259" key="8">
    <source>
        <dbReference type="Pfam" id="PF20684"/>
    </source>
</evidence>
<evidence type="ECO:0000256" key="3">
    <source>
        <dbReference type="ARBA" id="ARBA00022989"/>
    </source>
</evidence>
<evidence type="ECO:0000256" key="1">
    <source>
        <dbReference type="ARBA" id="ARBA00004141"/>
    </source>
</evidence>
<keyword evidence="4 7" id="KW-0472">Membrane</keyword>
<dbReference type="OrthoDB" id="444631at2759"/>
<feature type="transmembrane region" description="Helical" evidence="7">
    <location>
        <begin position="39"/>
        <end position="62"/>
    </location>
</feature>
<comment type="similarity">
    <text evidence="5">Belongs to the SAT4 family.</text>
</comment>
<evidence type="ECO:0000313" key="9">
    <source>
        <dbReference type="EMBL" id="KAF2176055.1"/>
    </source>
</evidence>
<dbReference type="InterPro" id="IPR052337">
    <property type="entry name" value="SAT4-like"/>
</dbReference>
<dbReference type="Pfam" id="PF20684">
    <property type="entry name" value="Fung_rhodopsin"/>
    <property type="match status" value="1"/>
</dbReference>
<evidence type="ECO:0000256" key="5">
    <source>
        <dbReference type="ARBA" id="ARBA00038359"/>
    </source>
</evidence>
<gene>
    <name evidence="9" type="ORF">K469DRAFT_38253</name>
</gene>
<dbReference type="GO" id="GO:0016020">
    <property type="term" value="C:membrane"/>
    <property type="evidence" value="ECO:0007669"/>
    <property type="project" value="UniProtKB-SubCell"/>
</dbReference>
<dbReference type="PANTHER" id="PTHR33048">
    <property type="entry name" value="PTH11-LIKE INTEGRAL MEMBRANE PROTEIN (AFU_ORTHOLOGUE AFUA_5G11245)"/>
    <property type="match status" value="1"/>
</dbReference>
<evidence type="ECO:0000256" key="4">
    <source>
        <dbReference type="ARBA" id="ARBA00023136"/>
    </source>
</evidence>
<reference evidence="9" key="1">
    <citation type="journal article" date="2020" name="Stud. Mycol.">
        <title>101 Dothideomycetes genomes: a test case for predicting lifestyles and emergence of pathogens.</title>
        <authorList>
            <person name="Haridas S."/>
            <person name="Albert R."/>
            <person name="Binder M."/>
            <person name="Bloem J."/>
            <person name="Labutti K."/>
            <person name="Salamov A."/>
            <person name="Andreopoulos B."/>
            <person name="Baker S."/>
            <person name="Barry K."/>
            <person name="Bills G."/>
            <person name="Bluhm B."/>
            <person name="Cannon C."/>
            <person name="Castanera R."/>
            <person name="Culley D."/>
            <person name="Daum C."/>
            <person name="Ezra D."/>
            <person name="Gonzalez J."/>
            <person name="Henrissat B."/>
            <person name="Kuo A."/>
            <person name="Liang C."/>
            <person name="Lipzen A."/>
            <person name="Lutzoni F."/>
            <person name="Magnuson J."/>
            <person name="Mondo S."/>
            <person name="Nolan M."/>
            <person name="Ohm R."/>
            <person name="Pangilinan J."/>
            <person name="Park H.-J."/>
            <person name="Ramirez L."/>
            <person name="Alfaro M."/>
            <person name="Sun H."/>
            <person name="Tritt A."/>
            <person name="Yoshinaga Y."/>
            <person name="Zwiers L.-H."/>
            <person name="Turgeon B."/>
            <person name="Goodwin S."/>
            <person name="Spatafora J."/>
            <person name="Crous P."/>
            <person name="Grigoriev I."/>
        </authorList>
    </citation>
    <scope>NUCLEOTIDE SEQUENCE</scope>
    <source>
        <strain evidence="9">CBS 207.26</strain>
    </source>
</reference>
<feature type="region of interest" description="Disordered" evidence="6">
    <location>
        <begin position="129"/>
        <end position="152"/>
    </location>
</feature>
<proteinExistence type="inferred from homology"/>
<keyword evidence="3 7" id="KW-1133">Transmembrane helix</keyword>
<evidence type="ECO:0000256" key="2">
    <source>
        <dbReference type="ARBA" id="ARBA00022692"/>
    </source>
</evidence>
<protein>
    <recommendedName>
        <fullName evidence="8">Rhodopsin domain-containing protein</fullName>
    </recommendedName>
</protein>
<accession>A0A6A6DAD8</accession>
<organism evidence="9 10">
    <name type="scientific">Zopfia rhizophila CBS 207.26</name>
    <dbReference type="NCBI Taxonomy" id="1314779"/>
    <lineage>
        <taxon>Eukaryota</taxon>
        <taxon>Fungi</taxon>
        <taxon>Dikarya</taxon>
        <taxon>Ascomycota</taxon>
        <taxon>Pezizomycotina</taxon>
        <taxon>Dothideomycetes</taxon>
        <taxon>Dothideomycetes incertae sedis</taxon>
        <taxon>Zopfiaceae</taxon>
        <taxon>Zopfia</taxon>
    </lineage>
</organism>